<dbReference type="PANTHER" id="PTHR34415:SF1">
    <property type="entry name" value="INTEGRASE CATALYTIC DOMAIN-CONTAINING PROTEIN"/>
    <property type="match status" value="1"/>
</dbReference>
<accession>A0AAN8PP41</accession>
<comment type="caution">
    <text evidence="3">The sequence shown here is derived from an EMBL/GenBank/DDBJ whole genome shotgun (WGS) entry which is preliminary data.</text>
</comment>
<evidence type="ECO:0000313" key="3">
    <source>
        <dbReference type="EMBL" id="KAK6178738.1"/>
    </source>
</evidence>
<dbReference type="Pfam" id="PF25273">
    <property type="entry name" value="DUF7869"/>
    <property type="match status" value="1"/>
</dbReference>
<evidence type="ECO:0000256" key="1">
    <source>
        <dbReference type="SAM" id="MobiDB-lite"/>
    </source>
</evidence>
<sequence length="749" mass="86010">MPRNCGTDIHAANALNDLRHSNIVNNVHENALYELVSEYFADSVDDMNGEDFDIDHETGYDEPDEIISVLDSAEDPSLADDFDVPVVLGAVDRHYMDNVHEDDDIQSVDEDNEGDVIRENDAQTIMGMVGELICDTDKECELRKIQDYQCSCAAFKKNGKCLKQLSVELIYEMRLNMSAMTDFEKDLVILGKLSTTMNRSEMTTCTKRSKQQKRQRQRTSYFVEGHQICRSAFEFIHTISGDKLDSCIKHYKEHGLTPRVKKSGGRRAERRYLTYDDIKRVVSYITSFTETHGIILPGRIPGFKDFTMKLLPSSETKASVFRSYDTAMDELGERAVKISSFRQLWNTLLPFIVFCKPQTDLCWTCQQNNYQVYRSHNLPDEVKNAKLRKQLGHLQLVEAERNEYRRMVADGKGVAAEIEQPLKLGPHLPMSGDFHMHYSFDFAQQVHIPSDPLQPGPMYFLVPRKCGLFGMNCEALPQQVNYLIDESASSSKGSSAVISYLHHFFETYGLGEKDLDMHCDNCSGQNKNRYMLWYLAWRVMHGLHRTITLNFLITGHTKFAPDWCFGLIKQKFRKTRVCSLDEMSEVVRNSTTTGVNIPQQVVNNDGQVLVRHYDWQEMESDFKVLPGIKSYQHFRFTDKQPGTVYCKESVDSEEQEFHLLKSKDAVPQFRMPSIIPPPGLPPKRQWYLYDQIRDFCSEETRDITCPRPTVENDPAQPPVQRPTAEKGRSRGVKRGHDGNQGQKLRAREA</sequence>
<dbReference type="InterPro" id="IPR057191">
    <property type="entry name" value="DUF7869"/>
</dbReference>
<dbReference type="Proteomes" id="UP001347796">
    <property type="component" value="Unassembled WGS sequence"/>
</dbReference>
<dbReference type="EMBL" id="JAZGQO010000008">
    <property type="protein sequence ID" value="KAK6178738.1"/>
    <property type="molecule type" value="Genomic_DNA"/>
</dbReference>
<gene>
    <name evidence="3" type="ORF">SNE40_011253</name>
</gene>
<reference evidence="3 4" key="1">
    <citation type="submission" date="2024-01" db="EMBL/GenBank/DDBJ databases">
        <title>The genome of the rayed Mediterranean limpet Patella caerulea (Linnaeus, 1758).</title>
        <authorList>
            <person name="Anh-Thu Weber A."/>
            <person name="Halstead-Nussloch G."/>
        </authorList>
    </citation>
    <scope>NUCLEOTIDE SEQUENCE [LARGE SCALE GENOMIC DNA]</scope>
    <source>
        <strain evidence="3">AATW-2023a</strain>
        <tissue evidence="3">Whole specimen</tissue>
    </source>
</reference>
<evidence type="ECO:0000313" key="4">
    <source>
        <dbReference type="Proteomes" id="UP001347796"/>
    </source>
</evidence>
<evidence type="ECO:0000259" key="2">
    <source>
        <dbReference type="Pfam" id="PF25273"/>
    </source>
</evidence>
<name>A0AAN8PP41_PATCE</name>
<dbReference type="PANTHER" id="PTHR34415">
    <property type="entry name" value="INTEGRASE CATALYTIC DOMAIN-CONTAINING PROTEIN"/>
    <property type="match status" value="1"/>
</dbReference>
<feature type="domain" description="DUF7869" evidence="2">
    <location>
        <begin position="491"/>
        <end position="645"/>
    </location>
</feature>
<organism evidence="3 4">
    <name type="scientific">Patella caerulea</name>
    <name type="common">Rayed Mediterranean limpet</name>
    <dbReference type="NCBI Taxonomy" id="87958"/>
    <lineage>
        <taxon>Eukaryota</taxon>
        <taxon>Metazoa</taxon>
        <taxon>Spiralia</taxon>
        <taxon>Lophotrochozoa</taxon>
        <taxon>Mollusca</taxon>
        <taxon>Gastropoda</taxon>
        <taxon>Patellogastropoda</taxon>
        <taxon>Patelloidea</taxon>
        <taxon>Patellidae</taxon>
        <taxon>Patella</taxon>
    </lineage>
</organism>
<protein>
    <recommendedName>
        <fullName evidence="2">DUF7869 domain-containing protein</fullName>
    </recommendedName>
</protein>
<proteinExistence type="predicted"/>
<feature type="region of interest" description="Disordered" evidence="1">
    <location>
        <begin position="703"/>
        <end position="749"/>
    </location>
</feature>
<keyword evidence="4" id="KW-1185">Reference proteome</keyword>
<dbReference type="AlphaFoldDB" id="A0AAN8PP41"/>